<organism evidence="2 3">
    <name type="scientific">Bradyrhizobium guangzhouense</name>
    <dbReference type="NCBI Taxonomy" id="1325095"/>
    <lineage>
        <taxon>Bacteria</taxon>
        <taxon>Pseudomonadati</taxon>
        <taxon>Pseudomonadota</taxon>
        <taxon>Alphaproteobacteria</taxon>
        <taxon>Hyphomicrobiales</taxon>
        <taxon>Nitrobacteraceae</taxon>
        <taxon>Bradyrhizobium</taxon>
    </lineage>
</organism>
<name>A0ABY0DX54_9BRAD</name>
<gene>
    <name evidence="2" type="ORF">EAS56_37300</name>
</gene>
<proteinExistence type="predicted"/>
<sequence length="101" mass="10830">MAFRQQAHPRTTFHPDVREASSRHRAPALPPERGLCPEPLFLRPAERRDVRAASCQVLALLSGSETASVDPPGRRASARLSGLETASAGRPALQALALARA</sequence>
<feature type="region of interest" description="Disordered" evidence="1">
    <location>
        <begin position="1"/>
        <end position="34"/>
    </location>
</feature>
<feature type="compositionally biased region" description="Basic and acidic residues" evidence="1">
    <location>
        <begin position="13"/>
        <end position="22"/>
    </location>
</feature>
<evidence type="ECO:0000313" key="3">
    <source>
        <dbReference type="Proteomes" id="UP000290401"/>
    </source>
</evidence>
<dbReference type="Proteomes" id="UP000290401">
    <property type="component" value="Unassembled WGS sequence"/>
</dbReference>
<comment type="caution">
    <text evidence="2">The sequence shown here is derived from an EMBL/GenBank/DDBJ whole genome shotgun (WGS) entry which is preliminary data.</text>
</comment>
<evidence type="ECO:0008006" key="4">
    <source>
        <dbReference type="Google" id="ProtNLM"/>
    </source>
</evidence>
<dbReference type="EMBL" id="RDQZ01000061">
    <property type="protein sequence ID" value="RXH04221.1"/>
    <property type="molecule type" value="Genomic_DNA"/>
</dbReference>
<evidence type="ECO:0000313" key="2">
    <source>
        <dbReference type="EMBL" id="RXH04221.1"/>
    </source>
</evidence>
<keyword evidence="3" id="KW-1185">Reference proteome</keyword>
<protein>
    <recommendedName>
        <fullName evidence="4">DUF1403 family protein</fullName>
    </recommendedName>
</protein>
<reference evidence="2 3" key="1">
    <citation type="submission" date="2018-10" db="EMBL/GenBank/DDBJ databases">
        <title>Bradyrhizobium sp. nov., effective nodules isolated from peanut in China.</title>
        <authorList>
            <person name="Li Y."/>
        </authorList>
    </citation>
    <scope>NUCLEOTIDE SEQUENCE [LARGE SCALE GENOMIC DNA]</scope>
    <source>
        <strain evidence="2 3">CCBAU 53426</strain>
    </source>
</reference>
<accession>A0ABY0DX54</accession>
<evidence type="ECO:0000256" key="1">
    <source>
        <dbReference type="SAM" id="MobiDB-lite"/>
    </source>
</evidence>